<feature type="transmembrane region" description="Helical" evidence="1">
    <location>
        <begin position="64"/>
        <end position="91"/>
    </location>
</feature>
<dbReference type="PANTHER" id="PTHR23352">
    <property type="entry name" value="NEURAL PROLIFERATION DIFFERENTIATION AND CONTROL PROTEIN-1 NPDC-1 PROTEIN"/>
    <property type="match status" value="1"/>
</dbReference>
<dbReference type="AlphaFoldDB" id="A0ABD2PSD5"/>
<evidence type="ECO:0000313" key="4">
    <source>
        <dbReference type="Proteomes" id="UP001626550"/>
    </source>
</evidence>
<sequence length="215" mass="24317">MLFFFLIFLHLQLICSIAVEEATSDYDYSLLELERALAQYVNSNPQKRSDDSSLYSHNAFNKYFGWQTIIVGVAVSVIALFGIAILVTGLVRRRRNTSKRFAGSTRSTSPHDSILGFDAGDKKLAHSAQMYHYQHQKQQMLAIEKSLMNQNDNLFSEDLPDEDSEQEIEENEVDHTVFECPGLAPTGDLEVKNPLFQGEMSDESGHFRPTQPGLH</sequence>
<reference evidence="3 4" key="1">
    <citation type="submission" date="2024-11" db="EMBL/GenBank/DDBJ databases">
        <title>Adaptive evolution of stress response genes in parasites aligns with host niche diversity.</title>
        <authorList>
            <person name="Hahn C."/>
            <person name="Resl P."/>
        </authorList>
    </citation>
    <scope>NUCLEOTIDE SEQUENCE [LARGE SCALE GENOMIC DNA]</scope>
    <source>
        <strain evidence="3">EGGRZ-B1_66</strain>
        <tissue evidence="3">Body</tissue>
    </source>
</reference>
<dbReference type="PANTHER" id="PTHR23352:SF2">
    <property type="entry name" value="NEURAL PROLIFERATION DIFFERENTIATION AND CONTROL PROTEIN 1"/>
    <property type="match status" value="1"/>
</dbReference>
<dbReference type="Proteomes" id="UP001626550">
    <property type="component" value="Unassembled WGS sequence"/>
</dbReference>
<name>A0ABD2PSD5_9PLAT</name>
<keyword evidence="1" id="KW-0812">Transmembrane</keyword>
<evidence type="ECO:0000313" key="3">
    <source>
        <dbReference type="EMBL" id="KAL3310164.1"/>
    </source>
</evidence>
<dbReference type="InterPro" id="IPR009635">
    <property type="entry name" value="NPDC1"/>
</dbReference>
<dbReference type="Pfam" id="PF06809">
    <property type="entry name" value="NPDC1"/>
    <property type="match status" value="1"/>
</dbReference>
<keyword evidence="1" id="KW-1133">Transmembrane helix</keyword>
<comment type="caution">
    <text evidence="3">The sequence shown here is derived from an EMBL/GenBank/DDBJ whole genome shotgun (WGS) entry which is preliminary data.</text>
</comment>
<feature type="signal peptide" evidence="2">
    <location>
        <begin position="1"/>
        <end position="16"/>
    </location>
</feature>
<feature type="chain" id="PRO_5044850593" evidence="2">
    <location>
        <begin position="17"/>
        <end position="215"/>
    </location>
</feature>
<dbReference type="EMBL" id="JBJKFK010003182">
    <property type="protein sequence ID" value="KAL3310164.1"/>
    <property type="molecule type" value="Genomic_DNA"/>
</dbReference>
<organism evidence="3 4">
    <name type="scientific">Cichlidogyrus casuarinus</name>
    <dbReference type="NCBI Taxonomy" id="1844966"/>
    <lineage>
        <taxon>Eukaryota</taxon>
        <taxon>Metazoa</taxon>
        <taxon>Spiralia</taxon>
        <taxon>Lophotrochozoa</taxon>
        <taxon>Platyhelminthes</taxon>
        <taxon>Monogenea</taxon>
        <taxon>Monopisthocotylea</taxon>
        <taxon>Dactylogyridea</taxon>
        <taxon>Ancyrocephalidae</taxon>
        <taxon>Cichlidogyrus</taxon>
    </lineage>
</organism>
<accession>A0ABD2PSD5</accession>
<keyword evidence="1" id="KW-0472">Membrane</keyword>
<evidence type="ECO:0000256" key="2">
    <source>
        <dbReference type="SAM" id="SignalP"/>
    </source>
</evidence>
<protein>
    <submittedName>
        <fullName evidence="3">Neural proliferation, differentiation and control, 1</fullName>
    </submittedName>
</protein>
<keyword evidence="2" id="KW-0732">Signal</keyword>
<gene>
    <name evidence="3" type="primary">NPDC1_2</name>
    <name evidence="3" type="ORF">Ciccas_011273</name>
</gene>
<proteinExistence type="predicted"/>
<keyword evidence="4" id="KW-1185">Reference proteome</keyword>
<evidence type="ECO:0000256" key="1">
    <source>
        <dbReference type="SAM" id="Phobius"/>
    </source>
</evidence>